<name>A0A1W5CUP6_9LECA</name>
<keyword evidence="2 5" id="KW-0808">Transferase</keyword>
<dbReference type="Proteomes" id="UP000192927">
    <property type="component" value="Unassembled WGS sequence"/>
</dbReference>
<dbReference type="SUPFAM" id="SSF55729">
    <property type="entry name" value="Acyl-CoA N-acyltransferases (Nat)"/>
    <property type="match status" value="1"/>
</dbReference>
<proteinExistence type="predicted"/>
<dbReference type="InterPro" id="IPR029063">
    <property type="entry name" value="SAM-dependent_MTases_sf"/>
</dbReference>
<dbReference type="GO" id="GO:0032259">
    <property type="term" value="P:methylation"/>
    <property type="evidence" value="ECO:0007669"/>
    <property type="project" value="UniProtKB-KW"/>
</dbReference>
<reference evidence="6" key="1">
    <citation type="submission" date="2017-03" db="EMBL/GenBank/DDBJ databases">
        <authorList>
            <person name="Sharma R."/>
            <person name="Thines M."/>
        </authorList>
    </citation>
    <scope>NUCLEOTIDE SEQUENCE [LARGE SCALE GENOMIC DNA]</scope>
</reference>
<dbReference type="CDD" id="cd04301">
    <property type="entry name" value="NAT_SF"/>
    <property type="match status" value="1"/>
</dbReference>
<accession>A0A1W5CUP6</accession>
<dbReference type="InterPro" id="IPR000182">
    <property type="entry name" value="GNAT_dom"/>
</dbReference>
<protein>
    <submittedName>
        <fullName evidence="5">Ubiquinone biosynthesis methyltransferase coq5</fullName>
    </submittedName>
</protein>
<dbReference type="PROSITE" id="PS01184">
    <property type="entry name" value="UBIE_2"/>
    <property type="match status" value="1"/>
</dbReference>
<dbReference type="InterPro" id="IPR016181">
    <property type="entry name" value="Acyl_CoA_acyltransferase"/>
</dbReference>
<evidence type="ECO:0000259" key="4">
    <source>
        <dbReference type="PROSITE" id="PS51186"/>
    </source>
</evidence>
<dbReference type="PANTHER" id="PTHR43591:SF24">
    <property type="entry name" value="2-METHOXY-6-POLYPRENYL-1,4-BENZOQUINOL METHYLASE, MITOCHONDRIAL"/>
    <property type="match status" value="1"/>
</dbReference>
<dbReference type="PANTHER" id="PTHR43591">
    <property type="entry name" value="METHYLTRANSFERASE"/>
    <property type="match status" value="1"/>
</dbReference>
<keyword evidence="6" id="KW-1185">Reference proteome</keyword>
<keyword evidence="3" id="KW-0949">S-adenosyl-L-methionine</keyword>
<dbReference type="SUPFAM" id="SSF53335">
    <property type="entry name" value="S-adenosyl-L-methionine-dependent methyltransferases"/>
    <property type="match status" value="1"/>
</dbReference>
<dbReference type="Pfam" id="PF13673">
    <property type="entry name" value="Acetyltransf_10"/>
    <property type="match status" value="1"/>
</dbReference>
<dbReference type="Gene3D" id="3.40.50.150">
    <property type="entry name" value="Vaccinia Virus protein VP39"/>
    <property type="match status" value="1"/>
</dbReference>
<dbReference type="CDD" id="cd02440">
    <property type="entry name" value="AdoMet_MTases"/>
    <property type="match status" value="1"/>
</dbReference>
<dbReference type="AlphaFoldDB" id="A0A1W5CUP6"/>
<evidence type="ECO:0000313" key="6">
    <source>
        <dbReference type="Proteomes" id="UP000192927"/>
    </source>
</evidence>
<evidence type="ECO:0000256" key="1">
    <source>
        <dbReference type="ARBA" id="ARBA00022603"/>
    </source>
</evidence>
<evidence type="ECO:0000256" key="3">
    <source>
        <dbReference type="ARBA" id="ARBA00022691"/>
    </source>
</evidence>
<dbReference type="Pfam" id="PF01209">
    <property type="entry name" value="Ubie_methyltran"/>
    <property type="match status" value="1"/>
</dbReference>
<dbReference type="NCBIfam" id="TIGR01934">
    <property type="entry name" value="MenG_MenH_UbiE"/>
    <property type="match status" value="1"/>
</dbReference>
<keyword evidence="1 5" id="KW-0489">Methyltransferase</keyword>
<dbReference type="Gene3D" id="3.40.630.30">
    <property type="match status" value="1"/>
</dbReference>
<evidence type="ECO:0000313" key="5">
    <source>
        <dbReference type="EMBL" id="SLM34576.1"/>
    </source>
</evidence>
<evidence type="ECO:0000256" key="2">
    <source>
        <dbReference type="ARBA" id="ARBA00022679"/>
    </source>
</evidence>
<dbReference type="PROSITE" id="PS51186">
    <property type="entry name" value="GNAT"/>
    <property type="match status" value="1"/>
</dbReference>
<dbReference type="InterPro" id="IPR004033">
    <property type="entry name" value="UbiE/COQ5_MeTrFase"/>
</dbReference>
<sequence>MELRTATADDLDSLADIACAAFPMDPQWDYRFPRRREYPQDHWTCTRAIYNGFLTDSGDANYLVKVITSKSNEDDSIVKPVALAIWQLQYFKEASISKVQGECEWRQDADPNRMEAFTEALIKAKQTYFDDVYGDSRVHLRVLGTHPEYQRRGAATQLCQWGMTLARERNMAVTLFASPVGQQLYTHLGFKLVGTVTVQVEGEKEKLSIAVMVFETSDNFTFTHSHTLNDLKMAGQHTSASRPYQNQLRSRKSVLSSRLSRLHHFVRGLNPGSNPALSDSFNGWNILDVAGGTGDIAFRMLDHATTINHDHQTRVTVSDINPEMLAEGRKRSLQTPYANTERLGFVEANAEKLSTIPSNSIDLYTVAFGIRNFTNKHTALHEAFRVLKPGGVFACLEFSKVNNTLFNAVYKRWSFGAIPLIGQLVAGDRGSYQYLVESIEQFPSQTEFRDMIKETGFVVPGKGWENLTGGIAAIHKGIKPLKCGS</sequence>
<dbReference type="GO" id="GO:0008425">
    <property type="term" value="F:2-methoxy-6-polyprenyl-1,4-benzoquinol methyltransferase activity"/>
    <property type="evidence" value="ECO:0007669"/>
    <property type="project" value="TreeGrafter"/>
</dbReference>
<keyword evidence="5" id="KW-0830">Ubiquinone</keyword>
<dbReference type="GO" id="GO:0016747">
    <property type="term" value="F:acyltransferase activity, transferring groups other than amino-acyl groups"/>
    <property type="evidence" value="ECO:0007669"/>
    <property type="project" value="InterPro"/>
</dbReference>
<organism evidence="5 6">
    <name type="scientific">Lasallia pustulata</name>
    <dbReference type="NCBI Taxonomy" id="136370"/>
    <lineage>
        <taxon>Eukaryota</taxon>
        <taxon>Fungi</taxon>
        <taxon>Dikarya</taxon>
        <taxon>Ascomycota</taxon>
        <taxon>Pezizomycotina</taxon>
        <taxon>Lecanoromycetes</taxon>
        <taxon>OSLEUM clade</taxon>
        <taxon>Umbilicariomycetidae</taxon>
        <taxon>Umbilicariales</taxon>
        <taxon>Umbilicariaceae</taxon>
        <taxon>Lasallia</taxon>
    </lineage>
</organism>
<dbReference type="EMBL" id="FWEW01000347">
    <property type="protein sequence ID" value="SLM34576.1"/>
    <property type="molecule type" value="Genomic_DNA"/>
</dbReference>
<feature type="domain" description="N-acetyltransferase" evidence="4">
    <location>
        <begin position="1"/>
        <end position="217"/>
    </location>
</feature>
<dbReference type="InterPro" id="IPR023576">
    <property type="entry name" value="UbiE/COQ5_MeTrFase_CS"/>
</dbReference>
<dbReference type="PROSITE" id="PS51608">
    <property type="entry name" value="SAM_MT_UBIE"/>
    <property type="match status" value="1"/>
</dbReference>